<dbReference type="RefSeq" id="XP_067078110.1">
    <property type="nucleotide sequence ID" value="XM_067222009.1"/>
</dbReference>
<reference evidence="2" key="1">
    <citation type="submission" date="2016-09" db="EMBL/GenBank/DDBJ databases">
        <authorList>
            <person name="Hebert L."/>
            <person name="Moumen B."/>
        </authorList>
    </citation>
    <scope>NUCLEOTIDE SEQUENCE [LARGE SCALE GENOMIC DNA]</scope>
    <source>
        <strain evidence="2">OVI</strain>
    </source>
</reference>
<dbReference type="SMR" id="A0A1G4I4H5"/>
<evidence type="ECO:0000313" key="2">
    <source>
        <dbReference type="EMBL" id="SCU66693.1"/>
    </source>
</evidence>
<sequence length="284" mass="31909">MESFKGLARRVTQSVKEKVSNVEPTEEDEALAQACKKVRQLEKVGKVLEEKFVRASMLIEELSGILKEIGLEYMRVPDVQPESEKVARDLFSLGNSLLDSSVAQRKELKEDGTDMLSAFLKNVSVLDASEESYRKFRLEHNFQREKVWKLRRAESQDSDRLIRNECKLEDWHVKLWTAGEKSRAACSQLYYDGRTSIDLSVMSFTKVLSAYFGAVGTKMNEMFSSITLPTYSTEPLLPPTKLPPSSAQLCKPPVGGTASVPEPDEQQQNQQVVDSDVVTTHVAA</sequence>
<organism evidence="2 3">
    <name type="scientific">Trypanosoma equiperdum</name>
    <dbReference type="NCBI Taxonomy" id="5694"/>
    <lineage>
        <taxon>Eukaryota</taxon>
        <taxon>Discoba</taxon>
        <taxon>Euglenozoa</taxon>
        <taxon>Kinetoplastea</taxon>
        <taxon>Metakinetoplastina</taxon>
        <taxon>Trypanosomatida</taxon>
        <taxon>Trypanosomatidae</taxon>
        <taxon>Trypanosoma</taxon>
    </lineage>
</organism>
<dbReference type="Gene3D" id="1.20.1270.60">
    <property type="entry name" value="Arfaptin homology (AH) domain/BAR domain"/>
    <property type="match status" value="1"/>
</dbReference>
<dbReference type="VEuPathDB" id="TriTrypDB:TEOVI_000596600"/>
<dbReference type="EMBL" id="CZPT02000598">
    <property type="protein sequence ID" value="SCU66693.1"/>
    <property type="molecule type" value="Genomic_DNA"/>
</dbReference>
<dbReference type="InterPro" id="IPR027267">
    <property type="entry name" value="AH/BAR_dom_sf"/>
</dbReference>
<name>A0A1G4I4H5_TRYEQ</name>
<dbReference type="GeneID" id="92379905"/>
<keyword evidence="3" id="KW-1185">Reference proteome</keyword>
<feature type="compositionally biased region" description="Low complexity" evidence="1">
    <location>
        <begin position="266"/>
        <end position="278"/>
    </location>
</feature>
<gene>
    <name evidence="2" type="ORF">TEOVI_000596600</name>
</gene>
<protein>
    <submittedName>
        <fullName evidence="2">Uncharacterized protein</fullName>
    </submittedName>
</protein>
<accession>A0A1G4I4H5</accession>
<evidence type="ECO:0000313" key="3">
    <source>
        <dbReference type="Proteomes" id="UP000195570"/>
    </source>
</evidence>
<dbReference type="AlphaFoldDB" id="A0A1G4I4H5"/>
<feature type="region of interest" description="Disordered" evidence="1">
    <location>
        <begin position="242"/>
        <end position="279"/>
    </location>
</feature>
<dbReference type="Proteomes" id="UP000195570">
    <property type="component" value="Unassembled WGS sequence"/>
</dbReference>
<proteinExistence type="predicted"/>
<comment type="caution">
    <text evidence="2">The sequence shown here is derived from an EMBL/GenBank/DDBJ whole genome shotgun (WGS) entry which is preliminary data.</text>
</comment>
<evidence type="ECO:0000256" key="1">
    <source>
        <dbReference type="SAM" id="MobiDB-lite"/>
    </source>
</evidence>